<evidence type="ECO:0000313" key="7">
    <source>
        <dbReference type="Proteomes" id="UP000228886"/>
    </source>
</evidence>
<evidence type="ECO:0000256" key="2">
    <source>
        <dbReference type="ARBA" id="ARBA00022980"/>
    </source>
</evidence>
<dbReference type="InterPro" id="IPR036870">
    <property type="entry name" value="Ribosomal_bS18_sf"/>
</dbReference>
<dbReference type="SUPFAM" id="SSF46911">
    <property type="entry name" value="Ribosomal protein S18"/>
    <property type="match status" value="1"/>
</dbReference>
<dbReference type="GO" id="GO:0006412">
    <property type="term" value="P:translation"/>
    <property type="evidence" value="ECO:0007669"/>
    <property type="project" value="UniProtKB-UniRule"/>
</dbReference>
<dbReference type="GO" id="GO:0003735">
    <property type="term" value="F:structural constituent of ribosome"/>
    <property type="evidence" value="ECO:0007669"/>
    <property type="project" value="InterPro"/>
</dbReference>
<evidence type="ECO:0000313" key="6">
    <source>
        <dbReference type="EMBL" id="PIV64625.1"/>
    </source>
</evidence>
<dbReference type="Gene3D" id="4.10.640.10">
    <property type="entry name" value="Ribosomal protein S18"/>
    <property type="match status" value="1"/>
</dbReference>
<sequence length="81" mass="9640">MVKRMKKKRKERRITPKICKFCQDKLKEIDYKDMGKVRRYVSGRGKILPRFTTGTCLKHQRSLAKAIKRARFIGLLPYVVK</sequence>
<keyword evidence="2 4" id="KW-0689">Ribosomal protein</keyword>
<gene>
    <name evidence="4 6" type="primary">rpsR</name>
    <name evidence="6" type="ORF">COS11_01215</name>
</gene>
<protein>
    <recommendedName>
        <fullName evidence="4">Small ribosomal subunit protein bS18</fullName>
    </recommendedName>
</protein>
<dbReference type="Pfam" id="PF01084">
    <property type="entry name" value="Ribosomal_S18"/>
    <property type="match status" value="1"/>
</dbReference>
<comment type="subunit">
    <text evidence="4">Part of the 30S ribosomal subunit. Forms a tight heterodimer with protein bS6.</text>
</comment>
<proteinExistence type="inferred from homology"/>
<comment type="caution">
    <text evidence="6">The sequence shown here is derived from an EMBL/GenBank/DDBJ whole genome shotgun (WGS) entry which is preliminary data.</text>
</comment>
<keyword evidence="3 4" id="KW-0687">Ribonucleoprotein</keyword>
<dbReference type="AlphaFoldDB" id="A0A2M7EAB0"/>
<dbReference type="GO" id="GO:0022627">
    <property type="term" value="C:cytosolic small ribosomal subunit"/>
    <property type="evidence" value="ECO:0007669"/>
    <property type="project" value="TreeGrafter"/>
</dbReference>
<dbReference type="Proteomes" id="UP000228886">
    <property type="component" value="Unassembled WGS sequence"/>
</dbReference>
<keyword evidence="4" id="KW-0699">rRNA-binding</keyword>
<dbReference type="PANTHER" id="PTHR13479:SF40">
    <property type="entry name" value="SMALL RIBOSOMAL SUBUNIT PROTEIN BS18M"/>
    <property type="match status" value="1"/>
</dbReference>
<reference evidence="7" key="1">
    <citation type="submission" date="2017-09" db="EMBL/GenBank/DDBJ databases">
        <title>Depth-based differentiation of microbial function through sediment-hosted aquifers and enrichment of novel symbionts in the deep terrestrial subsurface.</title>
        <authorList>
            <person name="Probst A.J."/>
            <person name="Ladd B."/>
            <person name="Jarett J.K."/>
            <person name="Geller-Mcgrath D.E."/>
            <person name="Sieber C.M.K."/>
            <person name="Emerson J.B."/>
            <person name="Anantharaman K."/>
            <person name="Thomas B.C."/>
            <person name="Malmstrom R."/>
            <person name="Stieglmeier M."/>
            <person name="Klingl A."/>
            <person name="Woyke T."/>
            <person name="Ryan C.M."/>
            <person name="Banfield J.F."/>
        </authorList>
    </citation>
    <scope>NUCLEOTIDE SEQUENCE [LARGE SCALE GENOMIC DNA]</scope>
</reference>
<evidence type="ECO:0000256" key="4">
    <source>
        <dbReference type="HAMAP-Rule" id="MF_00270"/>
    </source>
</evidence>
<dbReference type="HAMAP" id="MF_00270">
    <property type="entry name" value="Ribosomal_bS18"/>
    <property type="match status" value="1"/>
</dbReference>
<comment type="function">
    <text evidence="4">Binds as a heterodimer with protein bS6 to the central domain of the 16S rRNA, where it helps stabilize the platform of the 30S subunit.</text>
</comment>
<evidence type="ECO:0000256" key="3">
    <source>
        <dbReference type="ARBA" id="ARBA00023274"/>
    </source>
</evidence>
<evidence type="ECO:0000256" key="5">
    <source>
        <dbReference type="RuleBase" id="RU003910"/>
    </source>
</evidence>
<keyword evidence="4" id="KW-0694">RNA-binding</keyword>
<accession>A0A2M7EAB0</accession>
<dbReference type="InterPro" id="IPR001648">
    <property type="entry name" value="Ribosomal_bS18"/>
</dbReference>
<organism evidence="6 7">
    <name type="scientific">bacterium (Candidatus Ratteibacteria) CG01_land_8_20_14_3_00_40_19</name>
    <dbReference type="NCBI Taxonomy" id="2014290"/>
    <lineage>
        <taxon>Bacteria</taxon>
        <taxon>Candidatus Ratteibacteria</taxon>
    </lineage>
</organism>
<dbReference type="NCBIfam" id="TIGR00165">
    <property type="entry name" value="S18"/>
    <property type="match status" value="1"/>
</dbReference>
<evidence type="ECO:0000256" key="1">
    <source>
        <dbReference type="ARBA" id="ARBA00005589"/>
    </source>
</evidence>
<dbReference type="PANTHER" id="PTHR13479">
    <property type="entry name" value="30S RIBOSOMAL PROTEIN S18"/>
    <property type="match status" value="1"/>
</dbReference>
<name>A0A2M7EAB0_9BACT</name>
<dbReference type="EMBL" id="PETL01000061">
    <property type="protein sequence ID" value="PIV64625.1"/>
    <property type="molecule type" value="Genomic_DNA"/>
</dbReference>
<comment type="similarity">
    <text evidence="1 4 5">Belongs to the bacterial ribosomal protein bS18 family.</text>
</comment>
<dbReference type="PRINTS" id="PR00974">
    <property type="entry name" value="RIBOSOMALS18"/>
</dbReference>
<dbReference type="GO" id="GO:0070181">
    <property type="term" value="F:small ribosomal subunit rRNA binding"/>
    <property type="evidence" value="ECO:0007669"/>
    <property type="project" value="TreeGrafter"/>
</dbReference>